<dbReference type="AlphaFoldDB" id="A0A940IEP9"/>
<dbReference type="EMBL" id="JADIMV010000133">
    <property type="protein sequence ID" value="MBO8440518.1"/>
    <property type="molecule type" value="Genomic_DNA"/>
</dbReference>
<dbReference type="Pfam" id="PF07396">
    <property type="entry name" value="Porin_O_P"/>
    <property type="match status" value="1"/>
</dbReference>
<evidence type="ECO:0000313" key="2">
    <source>
        <dbReference type="EMBL" id="MBO8440518.1"/>
    </source>
</evidence>
<name>A0A940IEP9_9BACT</name>
<dbReference type="InterPro" id="IPR010870">
    <property type="entry name" value="Porin_O/P"/>
</dbReference>
<reference evidence="2" key="2">
    <citation type="journal article" date="2021" name="PeerJ">
        <title>Extensive microbial diversity within the chicken gut microbiome revealed by metagenomics and culture.</title>
        <authorList>
            <person name="Gilroy R."/>
            <person name="Ravi A."/>
            <person name="Getino M."/>
            <person name="Pursley I."/>
            <person name="Horton D.L."/>
            <person name="Alikhan N.F."/>
            <person name="Baker D."/>
            <person name="Gharbi K."/>
            <person name="Hall N."/>
            <person name="Watson M."/>
            <person name="Adriaenssens E.M."/>
            <person name="Foster-Nyarko E."/>
            <person name="Jarju S."/>
            <person name="Secka A."/>
            <person name="Antonio M."/>
            <person name="Oren A."/>
            <person name="Chaudhuri R.R."/>
            <person name="La Ragione R."/>
            <person name="Hildebrand F."/>
            <person name="Pallen M.J."/>
        </authorList>
    </citation>
    <scope>NUCLEOTIDE SEQUENCE</scope>
    <source>
        <strain evidence="2">3924</strain>
    </source>
</reference>
<dbReference type="Gene3D" id="2.40.160.10">
    <property type="entry name" value="Porin"/>
    <property type="match status" value="1"/>
</dbReference>
<keyword evidence="1" id="KW-0732">Signal</keyword>
<gene>
    <name evidence="2" type="ORF">IAC51_07695</name>
</gene>
<dbReference type="SUPFAM" id="SSF56935">
    <property type="entry name" value="Porins"/>
    <property type="match status" value="1"/>
</dbReference>
<dbReference type="InterPro" id="IPR023614">
    <property type="entry name" value="Porin_dom_sf"/>
</dbReference>
<dbReference type="Proteomes" id="UP000712007">
    <property type="component" value="Unassembled WGS sequence"/>
</dbReference>
<evidence type="ECO:0000313" key="3">
    <source>
        <dbReference type="Proteomes" id="UP000712007"/>
    </source>
</evidence>
<feature type="chain" id="PRO_5037141963" evidence="1">
    <location>
        <begin position="31"/>
        <end position="384"/>
    </location>
</feature>
<accession>A0A940IEP9</accession>
<organism evidence="2 3">
    <name type="scientific">Candidatus Aphodosoma intestinipullorum</name>
    <dbReference type="NCBI Taxonomy" id="2840674"/>
    <lineage>
        <taxon>Bacteria</taxon>
        <taxon>Pseudomonadati</taxon>
        <taxon>Bacteroidota</taxon>
        <taxon>Bacteroidia</taxon>
        <taxon>Bacteroidales</taxon>
        <taxon>Candidatus Aphodosoma</taxon>
    </lineage>
</organism>
<reference evidence="2" key="1">
    <citation type="submission" date="2020-10" db="EMBL/GenBank/DDBJ databases">
        <authorList>
            <person name="Gilroy R."/>
        </authorList>
    </citation>
    <scope>NUCLEOTIDE SEQUENCE</scope>
    <source>
        <strain evidence="2">3924</strain>
    </source>
</reference>
<evidence type="ECO:0000256" key="1">
    <source>
        <dbReference type="SAM" id="SignalP"/>
    </source>
</evidence>
<comment type="caution">
    <text evidence="2">The sequence shown here is derived from an EMBL/GenBank/DDBJ whole genome shotgun (WGS) entry which is preliminary data.</text>
</comment>
<proteinExistence type="predicted"/>
<sequence>MTYHHHVKQPLSALMAILLLSAVWSPALFAARDTTEISTGGNVMSHLFRPGDPSAEPAKERLDKRKMEPMDYVPLIQGTVRAKYEYQPIMDAHRFQVRNVRFDISGYVCPIVAYRIEYDFCDKGDDKLTNAYIRVFPVKGLAMSLGAIKLPYGIENGRSPHNYYFANRAFVGKQLAALRDVGFTVGYTLKEVFPFSIEAGIYNGSGIAVHEEWRKEFNYAGKLDINPARWFNARFSFLSDKPEAIRMNYYNLGLYSDFYGVHIEAEGVYKTYSRNAFAPTYGVNAFVNYDLMLPKVFHKMSFAVRYDMMNDNSEGLLPDDGTSALRYGIDDAMRHRVTGGITLSFAKPFVADLRINYEKYFYRDWSLADPSEQDKLVVEIVARF</sequence>
<feature type="signal peptide" evidence="1">
    <location>
        <begin position="1"/>
        <end position="30"/>
    </location>
</feature>
<protein>
    <submittedName>
        <fullName evidence="2">Porin</fullName>
    </submittedName>
</protein>